<dbReference type="InterPro" id="IPR000719">
    <property type="entry name" value="Prot_kinase_dom"/>
</dbReference>
<feature type="region of interest" description="Disordered" evidence="8">
    <location>
        <begin position="289"/>
        <end position="308"/>
    </location>
</feature>
<dbReference type="EMBL" id="RXIC02000023">
    <property type="protein sequence ID" value="KAB1214364.1"/>
    <property type="molecule type" value="Genomic_DNA"/>
</dbReference>
<evidence type="ECO:0000256" key="8">
    <source>
        <dbReference type="SAM" id="MobiDB-lite"/>
    </source>
</evidence>
<comment type="catalytic activity">
    <reaction evidence="1">
        <text>S-ubiquitinyl-[E2 ubiquitin-conjugating enzyme]-L-cysteine + [acceptor protein]-L-lysine = [E2 ubiquitin-conjugating enzyme]-L-cysteine + N(6)-ubiquitinyl-[acceptor protein]-L-lysine.</text>
        <dbReference type="EC" id="2.3.2.27"/>
    </reaction>
</comment>
<feature type="coiled-coil region" evidence="7">
    <location>
        <begin position="323"/>
        <end position="458"/>
    </location>
</feature>
<dbReference type="Proteomes" id="UP000516437">
    <property type="component" value="Chromosome 5"/>
</dbReference>
<evidence type="ECO:0000256" key="5">
    <source>
        <dbReference type="ARBA" id="ARBA00022679"/>
    </source>
</evidence>
<dbReference type="Gene3D" id="3.30.200.20">
    <property type="entry name" value="Phosphorylase Kinase, domain 1"/>
    <property type="match status" value="1"/>
</dbReference>
<dbReference type="PROSITE" id="PS00109">
    <property type="entry name" value="PROTEIN_KINASE_TYR"/>
    <property type="match status" value="1"/>
</dbReference>
<dbReference type="CDD" id="cd01989">
    <property type="entry name" value="USP_STK_Ubox_N"/>
    <property type="match status" value="1"/>
</dbReference>
<evidence type="ECO:0000256" key="1">
    <source>
        <dbReference type="ARBA" id="ARBA00000900"/>
    </source>
</evidence>
<dbReference type="InterPro" id="IPR051348">
    <property type="entry name" value="U-box_ubiquitin_ligases"/>
</dbReference>
<feature type="domain" description="Protein kinase" evidence="9">
    <location>
        <begin position="493"/>
        <end position="751"/>
    </location>
</feature>
<dbReference type="Pfam" id="PF00069">
    <property type="entry name" value="Pkinase"/>
    <property type="match status" value="1"/>
</dbReference>
<dbReference type="GO" id="GO:0005524">
    <property type="term" value="F:ATP binding"/>
    <property type="evidence" value="ECO:0007669"/>
    <property type="project" value="InterPro"/>
</dbReference>
<dbReference type="Pfam" id="PF04564">
    <property type="entry name" value="U-box"/>
    <property type="match status" value="1"/>
</dbReference>
<comment type="pathway">
    <text evidence="3">Protein modification; protein ubiquitination.</text>
</comment>
<comment type="caution">
    <text evidence="11">The sequence shown here is derived from an EMBL/GenBank/DDBJ whole genome shotgun (WGS) entry which is preliminary data.</text>
</comment>
<dbReference type="AlphaFoldDB" id="A0A6A1VNF3"/>
<name>A0A6A1VNF3_9ROSI</name>
<evidence type="ECO:0000256" key="2">
    <source>
        <dbReference type="ARBA" id="ARBA00003861"/>
    </source>
</evidence>
<evidence type="ECO:0000256" key="4">
    <source>
        <dbReference type="ARBA" id="ARBA00012483"/>
    </source>
</evidence>
<dbReference type="SMART" id="SM00504">
    <property type="entry name" value="Ubox"/>
    <property type="match status" value="1"/>
</dbReference>
<dbReference type="EC" id="2.3.2.27" evidence="4"/>
<organism evidence="11 12">
    <name type="scientific">Morella rubra</name>
    <name type="common">Chinese bayberry</name>
    <dbReference type="NCBI Taxonomy" id="262757"/>
    <lineage>
        <taxon>Eukaryota</taxon>
        <taxon>Viridiplantae</taxon>
        <taxon>Streptophyta</taxon>
        <taxon>Embryophyta</taxon>
        <taxon>Tracheophyta</taxon>
        <taxon>Spermatophyta</taxon>
        <taxon>Magnoliopsida</taxon>
        <taxon>eudicotyledons</taxon>
        <taxon>Gunneridae</taxon>
        <taxon>Pentapetalae</taxon>
        <taxon>rosids</taxon>
        <taxon>fabids</taxon>
        <taxon>Fagales</taxon>
        <taxon>Myricaceae</taxon>
        <taxon>Morella</taxon>
    </lineage>
</organism>
<evidence type="ECO:0000259" key="10">
    <source>
        <dbReference type="PROSITE" id="PS51698"/>
    </source>
</evidence>
<dbReference type="SUPFAM" id="SSF57850">
    <property type="entry name" value="RING/U-box"/>
    <property type="match status" value="1"/>
</dbReference>
<dbReference type="InterPro" id="IPR011009">
    <property type="entry name" value="Kinase-like_dom_sf"/>
</dbReference>
<dbReference type="SUPFAM" id="SSF56112">
    <property type="entry name" value="Protein kinase-like (PK-like)"/>
    <property type="match status" value="1"/>
</dbReference>
<dbReference type="InterPro" id="IPR003613">
    <property type="entry name" value="Ubox_domain"/>
</dbReference>
<dbReference type="GO" id="GO:0004672">
    <property type="term" value="F:protein kinase activity"/>
    <property type="evidence" value="ECO:0007669"/>
    <property type="project" value="InterPro"/>
</dbReference>
<protein>
    <recommendedName>
        <fullName evidence="4">RING-type E3 ubiquitin transferase</fullName>
        <ecNumber evidence="4">2.3.2.27</ecNumber>
    </recommendedName>
</protein>
<dbReference type="InterPro" id="IPR013083">
    <property type="entry name" value="Znf_RING/FYVE/PHD"/>
</dbReference>
<dbReference type="UniPathway" id="UPA00143"/>
<evidence type="ECO:0000259" key="9">
    <source>
        <dbReference type="PROSITE" id="PS50011"/>
    </source>
</evidence>
<accession>A0A6A1VNF3</accession>
<reference evidence="11 12" key="1">
    <citation type="journal article" date="2019" name="Plant Biotechnol. J.">
        <title>The red bayberry genome and genetic basis of sex determination.</title>
        <authorList>
            <person name="Jia H.M."/>
            <person name="Jia H.J."/>
            <person name="Cai Q.L."/>
            <person name="Wang Y."/>
            <person name="Zhao H.B."/>
            <person name="Yang W.F."/>
            <person name="Wang G.Y."/>
            <person name="Li Y.H."/>
            <person name="Zhan D.L."/>
            <person name="Shen Y.T."/>
            <person name="Niu Q.F."/>
            <person name="Chang L."/>
            <person name="Qiu J."/>
            <person name="Zhao L."/>
            <person name="Xie H.B."/>
            <person name="Fu W.Y."/>
            <person name="Jin J."/>
            <person name="Li X.W."/>
            <person name="Jiao Y."/>
            <person name="Zhou C.C."/>
            <person name="Tu T."/>
            <person name="Chai C.Y."/>
            <person name="Gao J.L."/>
            <person name="Fan L.J."/>
            <person name="van de Weg E."/>
            <person name="Wang J.Y."/>
            <person name="Gao Z.S."/>
        </authorList>
    </citation>
    <scope>NUCLEOTIDE SEQUENCE [LARGE SCALE GENOMIC DNA]</scope>
    <source>
        <tissue evidence="11">Leaves</tissue>
    </source>
</reference>
<feature type="domain" description="U-box" evidence="10">
    <location>
        <begin position="772"/>
        <end position="843"/>
    </location>
</feature>
<dbReference type="CDD" id="cd16655">
    <property type="entry name" value="RING-Ubox_WDSUB1-like"/>
    <property type="match status" value="1"/>
</dbReference>
<dbReference type="PROSITE" id="PS51698">
    <property type="entry name" value="U_BOX"/>
    <property type="match status" value="1"/>
</dbReference>
<dbReference type="InterPro" id="IPR008266">
    <property type="entry name" value="Tyr_kinase_AS"/>
</dbReference>
<dbReference type="Gene3D" id="3.30.40.10">
    <property type="entry name" value="Zinc/RING finger domain, C3HC4 (zinc finger)"/>
    <property type="match status" value="1"/>
</dbReference>
<dbReference type="PANTHER" id="PTHR45647">
    <property type="entry name" value="OS02G0152300 PROTEIN"/>
    <property type="match status" value="1"/>
</dbReference>
<evidence type="ECO:0000313" key="11">
    <source>
        <dbReference type="EMBL" id="KAB1214364.1"/>
    </source>
</evidence>
<keyword evidence="7" id="KW-0175">Coiled coil</keyword>
<dbReference type="Gene3D" id="1.10.510.10">
    <property type="entry name" value="Transferase(Phosphotransferase) domain 1"/>
    <property type="match status" value="1"/>
</dbReference>
<keyword evidence="5" id="KW-0808">Transferase</keyword>
<comment type="function">
    <text evidence="2">Functions as an E3 ubiquitin ligase.</text>
</comment>
<proteinExistence type="predicted"/>
<evidence type="ECO:0000256" key="3">
    <source>
        <dbReference type="ARBA" id="ARBA00004906"/>
    </source>
</evidence>
<gene>
    <name evidence="11" type="ORF">CJ030_MR5G000863</name>
</gene>
<evidence type="ECO:0000256" key="6">
    <source>
        <dbReference type="ARBA" id="ARBA00022786"/>
    </source>
</evidence>
<dbReference type="PROSITE" id="PS50011">
    <property type="entry name" value="PROTEIN_KINASE_DOM"/>
    <property type="match status" value="1"/>
</dbReference>
<evidence type="ECO:0000256" key="7">
    <source>
        <dbReference type="SAM" id="Coils"/>
    </source>
</evidence>
<dbReference type="PANTHER" id="PTHR45647:SF100">
    <property type="entry name" value="U-BOX DOMAIN-CONTAINING PROTEIN 33"/>
    <property type="match status" value="1"/>
</dbReference>
<sequence>MEEDTLYVALGENVKENKSILLWALHNSGGKKICIIHVHQRAQMIPFMGTRWPASSLHEQEVSAYREIQMQNTQNILTEYLSICRQAGARADTLHTEMDCIEKGIVKLIYEVGIRELVMGAAADKHYAKKPMDLKSKKAIYVCLQAPISCSIKFVCKGHLIHTREHSLNGDTGEVRSSLPQASQNTKVGPSMDLQLLSVGQYNGIIPINPDQESFNSGFFRGSCREDISSVNRIEDYSTPRSRLDVQGSSDEWGRFSRRYTPGSVYSTCPPYQEVGIDTIPSLRIEQVENGLESSSAPESKENQRQSSPLSVLEWKIVDDTLYAKLQKSMAEAKDERHEALQEATRHGKAEKDAIKAAQRAKVLQRLYAEESKERREIEKALGEVKEKIERMKKQKDEVREELRIFQDNKSLLETQIAESDNIVKGLELRITSAMELLQNYKNERDEVQIERDNALKVAQQMGRKKGEVSSMYMPQFFSDFSYTEIKEATQNFDPSLKTGEGRYGSIYKGLLRHTQVAIKMLHHHGLQAPLGLQREIDILSKLRHPNLVTLIGSGQEACALIYEYLPKGSLEDRLRCKDNTPPLSWQTRISIAAELCSVLIFLHSSKPIGIVHGDLTPANVLLDANFCSKLCDFGICHLVPYDQSSKNTRLGTFAYMDPEFLSTGELTLKSDVYSFGIILLQLLTGRPALRITKDVKYALDASKLKELLDPLAGDWPFEHAEQLACLALRCCAPLQKSRPDLASEVWKVLVPMRASCGGSSLIRSGSEEPRGPPPYLFCPLSREIMRDPHVAADGYTYEAEALRKWLESGHDTSPTTKLKLEHHRLVPNHSLRSAIQQWRDKH</sequence>
<keyword evidence="6" id="KW-0833">Ubl conjugation pathway</keyword>
<keyword evidence="12" id="KW-1185">Reference proteome</keyword>
<dbReference type="OrthoDB" id="4062651at2759"/>
<dbReference type="GO" id="GO:0061630">
    <property type="term" value="F:ubiquitin protein ligase activity"/>
    <property type="evidence" value="ECO:0007669"/>
    <property type="project" value="UniProtKB-EC"/>
</dbReference>
<dbReference type="GO" id="GO:0016567">
    <property type="term" value="P:protein ubiquitination"/>
    <property type="evidence" value="ECO:0007669"/>
    <property type="project" value="UniProtKB-UniPathway"/>
</dbReference>
<evidence type="ECO:0000313" key="12">
    <source>
        <dbReference type="Proteomes" id="UP000516437"/>
    </source>
</evidence>